<protein>
    <submittedName>
        <fullName evidence="1">DUF2523 domain-containing protein</fullName>
    </submittedName>
</protein>
<geneLocation type="plasmid" evidence="3">
    <name>ppnihbp1_2</name>
</geneLocation>
<dbReference type="EMBL" id="CP049141">
    <property type="protein sequence ID" value="QIE91149.1"/>
    <property type="molecule type" value="Genomic_DNA"/>
</dbReference>
<dbReference type="KEGG" id="pnt:G5B91_32915"/>
<dbReference type="AlphaFoldDB" id="A0A6G6J743"/>
<evidence type="ECO:0000313" key="3">
    <source>
        <dbReference type="Proteomes" id="UP000501063"/>
    </source>
</evidence>
<dbReference type="Pfam" id="PF10734">
    <property type="entry name" value="DUF2523"/>
    <property type="match status" value="1"/>
</dbReference>
<reference evidence="1 3" key="1">
    <citation type="submission" date="2020-02" db="EMBL/GenBank/DDBJ databases">
        <title>Integrative conjugative elements (ICEs) and plasmids drive adaptation of Pseudomonas nitroreducens strain HBP1 to wastewater environment.</title>
        <authorList>
            <person name="Sentchilo V."/>
            <person name="Carraro N."/>
            <person name="Bertelli C."/>
            <person name="van der Meer J.R."/>
        </authorList>
    </citation>
    <scope>NUCLEOTIDE SEQUENCE [LARGE SCALE GENOMIC DNA]</scope>
    <source>
        <strain evidence="1 3">HBP1</strain>
        <plasmid evidence="3">ppnihbp1_2</plasmid>
        <plasmid evidence="1">pPniHBP1_2</plasmid>
    </source>
</reference>
<dbReference type="InterPro" id="IPR019670">
    <property type="entry name" value="DUF2523"/>
</dbReference>
<organism evidence="1 3">
    <name type="scientific">Pseudomonas nitroreducens</name>
    <dbReference type="NCBI Taxonomy" id="46680"/>
    <lineage>
        <taxon>Bacteria</taxon>
        <taxon>Pseudomonadati</taxon>
        <taxon>Pseudomonadota</taxon>
        <taxon>Gammaproteobacteria</taxon>
        <taxon>Pseudomonadales</taxon>
        <taxon>Pseudomonadaceae</taxon>
        <taxon>Pseudomonas</taxon>
    </lineage>
</organism>
<evidence type="ECO:0000313" key="2">
    <source>
        <dbReference type="EMBL" id="QIE91160.1"/>
    </source>
</evidence>
<gene>
    <name evidence="1" type="ORF">G5B91_32855</name>
    <name evidence="2" type="ORF">G5B91_32915</name>
</gene>
<proteinExistence type="predicted"/>
<dbReference type="KEGG" id="pnt:G5B91_32855"/>
<dbReference type="RefSeq" id="WP_024767407.1">
    <property type="nucleotide sequence ID" value="NZ_CP049141.1"/>
</dbReference>
<dbReference type="Proteomes" id="UP000501063">
    <property type="component" value="Plasmid pPniHBP1_2"/>
</dbReference>
<sequence>MQFVAIFSFLSSILGPLVAKVLTAIGVGMVTYTGITLLMDQVRDAVIHNIGANGAAYLALFGLAKIDVAVNIMLGAVTARATIAGLDKASGSISKLGSVGKGG</sequence>
<name>A0A6G6J743_PSENT</name>
<keyword evidence="1" id="KW-0614">Plasmid</keyword>
<accession>A0A6G6J743</accession>
<geneLocation type="plasmid" evidence="1">
    <name>pPniHBP1_2</name>
</geneLocation>
<evidence type="ECO:0000313" key="1">
    <source>
        <dbReference type="EMBL" id="QIE91149.1"/>
    </source>
</evidence>
<dbReference type="EMBL" id="CP049141">
    <property type="protein sequence ID" value="QIE91160.1"/>
    <property type="molecule type" value="Genomic_DNA"/>
</dbReference>